<comment type="caution">
    <text evidence="1">The sequence shown here is derived from an EMBL/GenBank/DDBJ whole genome shotgun (WGS) entry which is preliminary data.</text>
</comment>
<evidence type="ECO:0000313" key="1">
    <source>
        <dbReference type="EMBL" id="RXH90456.1"/>
    </source>
</evidence>
<organism evidence="1 2">
    <name type="scientific">Malus domestica</name>
    <name type="common">Apple</name>
    <name type="synonym">Pyrus malus</name>
    <dbReference type="NCBI Taxonomy" id="3750"/>
    <lineage>
        <taxon>Eukaryota</taxon>
        <taxon>Viridiplantae</taxon>
        <taxon>Streptophyta</taxon>
        <taxon>Embryophyta</taxon>
        <taxon>Tracheophyta</taxon>
        <taxon>Spermatophyta</taxon>
        <taxon>Magnoliopsida</taxon>
        <taxon>eudicotyledons</taxon>
        <taxon>Gunneridae</taxon>
        <taxon>Pentapetalae</taxon>
        <taxon>rosids</taxon>
        <taxon>fabids</taxon>
        <taxon>Rosales</taxon>
        <taxon>Rosaceae</taxon>
        <taxon>Amygdaloideae</taxon>
        <taxon>Maleae</taxon>
        <taxon>Malus</taxon>
    </lineage>
</organism>
<dbReference type="Proteomes" id="UP000290289">
    <property type="component" value="Chromosome 9"/>
</dbReference>
<dbReference type="AlphaFoldDB" id="A0A498J5H9"/>
<name>A0A498J5H9_MALDO</name>
<gene>
    <name evidence="1" type="ORF">DVH24_035220</name>
</gene>
<evidence type="ECO:0000313" key="2">
    <source>
        <dbReference type="Proteomes" id="UP000290289"/>
    </source>
</evidence>
<reference evidence="1 2" key="1">
    <citation type="submission" date="2018-10" db="EMBL/GenBank/DDBJ databases">
        <title>A high-quality apple genome assembly.</title>
        <authorList>
            <person name="Hu J."/>
        </authorList>
    </citation>
    <scope>NUCLEOTIDE SEQUENCE [LARGE SCALE GENOMIC DNA]</scope>
    <source>
        <strain evidence="2">cv. HFTH1</strain>
        <tissue evidence="1">Young leaf</tissue>
    </source>
</reference>
<keyword evidence="2" id="KW-1185">Reference proteome</keyword>
<dbReference type="EMBL" id="RDQH01000335">
    <property type="protein sequence ID" value="RXH90456.1"/>
    <property type="molecule type" value="Genomic_DNA"/>
</dbReference>
<accession>A0A498J5H9</accession>
<sequence>MFFSVPFGTWDETERSGTRHSVPRLVCLKRMEHAVPRDETTCSTSVEHKIITSLSLSSSSLFPSEGIFAPSSFHLVLSRPIPFRPVPSAYQTIPYIYTQ</sequence>
<proteinExistence type="predicted"/>
<protein>
    <submittedName>
        <fullName evidence="1">Uncharacterized protein</fullName>
    </submittedName>
</protein>